<accession>A0ABV3XUY1</accession>
<dbReference type="Proteomes" id="UP001560019">
    <property type="component" value="Unassembled WGS sequence"/>
</dbReference>
<organism evidence="1 2">
    <name type="scientific">Rhodovulum iodosum</name>
    <dbReference type="NCBI Taxonomy" id="68291"/>
    <lineage>
        <taxon>Bacteria</taxon>
        <taxon>Pseudomonadati</taxon>
        <taxon>Pseudomonadota</taxon>
        <taxon>Alphaproteobacteria</taxon>
        <taxon>Rhodobacterales</taxon>
        <taxon>Paracoccaceae</taxon>
        <taxon>Rhodovulum</taxon>
    </lineage>
</organism>
<sequence length="58" mass="6863">MNKLANREAIDGVQQMHRGLQMALQELVLHKDYERAEAILRQLDIAMVDWIDETKTRR</sequence>
<evidence type="ECO:0000313" key="1">
    <source>
        <dbReference type="EMBL" id="MEX5729135.1"/>
    </source>
</evidence>
<evidence type="ECO:0008006" key="3">
    <source>
        <dbReference type="Google" id="ProtNLM"/>
    </source>
</evidence>
<comment type="caution">
    <text evidence="1">The sequence shown here is derived from an EMBL/GenBank/DDBJ whole genome shotgun (WGS) entry which is preliminary data.</text>
</comment>
<reference evidence="1 2" key="1">
    <citation type="submission" date="2024-06" db="EMBL/GenBank/DDBJ databases">
        <title>Genome of Rhodovulum iodosum, a marine photoferrotroph.</title>
        <authorList>
            <person name="Bianchini G."/>
            <person name="Nikeleit V."/>
            <person name="Kappler A."/>
            <person name="Bryce C."/>
            <person name="Sanchez-Baracaldo P."/>
        </authorList>
    </citation>
    <scope>NUCLEOTIDE SEQUENCE [LARGE SCALE GENOMIC DNA]</scope>
    <source>
        <strain evidence="1 2">UT/N1</strain>
    </source>
</reference>
<dbReference type="EMBL" id="JBEHHI010000002">
    <property type="protein sequence ID" value="MEX5729135.1"/>
    <property type="molecule type" value="Genomic_DNA"/>
</dbReference>
<dbReference type="RefSeq" id="WP_170168728.1">
    <property type="nucleotide sequence ID" value="NZ_JBEHHI010000002.1"/>
</dbReference>
<keyword evidence="2" id="KW-1185">Reference proteome</keyword>
<gene>
    <name evidence="1" type="ORF">Ga0609869_002488</name>
</gene>
<proteinExistence type="predicted"/>
<evidence type="ECO:0000313" key="2">
    <source>
        <dbReference type="Proteomes" id="UP001560019"/>
    </source>
</evidence>
<name>A0ABV3XUY1_9RHOB</name>
<protein>
    <recommendedName>
        <fullName evidence="3">UVR domain-containing protein</fullName>
    </recommendedName>
</protein>